<keyword evidence="8" id="KW-0732">Signal</keyword>
<keyword evidence="4" id="KW-1015">Disulfide bond</keyword>
<accession>W9VX14</accession>
<dbReference type="GO" id="GO:0005788">
    <property type="term" value="C:endoplasmic reticulum lumen"/>
    <property type="evidence" value="ECO:0007669"/>
    <property type="project" value="UniProtKB-SubCell"/>
</dbReference>
<feature type="compositionally biased region" description="Acidic residues" evidence="7">
    <location>
        <begin position="474"/>
        <end position="490"/>
    </location>
</feature>
<dbReference type="InterPro" id="IPR013766">
    <property type="entry name" value="Thioredoxin_domain"/>
</dbReference>
<dbReference type="PANTHER" id="PTHR45815:SF3">
    <property type="entry name" value="PROTEIN DISULFIDE-ISOMERASE A6"/>
    <property type="match status" value="1"/>
</dbReference>
<feature type="compositionally biased region" description="Low complexity" evidence="7">
    <location>
        <begin position="261"/>
        <end position="273"/>
    </location>
</feature>
<name>W9VX14_9EURO</name>
<comment type="catalytic activity">
    <reaction evidence="1">
        <text>Catalyzes the rearrangement of -S-S- bonds in proteins.</text>
        <dbReference type="EC" id="5.3.4.1"/>
    </reaction>
</comment>
<reference evidence="10 11" key="1">
    <citation type="submission" date="2013-03" db="EMBL/GenBank/DDBJ databases">
        <title>The Genome Sequence of Cladophialophora yegresii CBS 114405.</title>
        <authorList>
            <consortium name="The Broad Institute Genomics Platform"/>
            <person name="Cuomo C."/>
            <person name="de Hoog S."/>
            <person name="Gorbushina A."/>
            <person name="Walker B."/>
            <person name="Young S.K."/>
            <person name="Zeng Q."/>
            <person name="Gargeya S."/>
            <person name="Fitzgerald M."/>
            <person name="Haas B."/>
            <person name="Abouelleil A."/>
            <person name="Allen A.W."/>
            <person name="Alvarado L."/>
            <person name="Arachchi H.M."/>
            <person name="Berlin A.M."/>
            <person name="Chapman S.B."/>
            <person name="Gainer-Dewar J."/>
            <person name="Goldberg J."/>
            <person name="Griggs A."/>
            <person name="Gujja S."/>
            <person name="Hansen M."/>
            <person name="Howarth C."/>
            <person name="Imamovic A."/>
            <person name="Ireland A."/>
            <person name="Larimer J."/>
            <person name="McCowan C."/>
            <person name="Murphy C."/>
            <person name="Pearson M."/>
            <person name="Poon T.W."/>
            <person name="Priest M."/>
            <person name="Roberts A."/>
            <person name="Saif S."/>
            <person name="Shea T."/>
            <person name="Sisk P."/>
            <person name="Sykes S."/>
            <person name="Wortman J."/>
            <person name="Nusbaum C."/>
            <person name="Birren B."/>
        </authorList>
    </citation>
    <scope>NUCLEOTIDE SEQUENCE [LARGE SCALE GENOMIC DNA]</scope>
    <source>
        <strain evidence="10 11">CBS 114405</strain>
    </source>
</reference>
<keyword evidence="6" id="KW-0676">Redox-active center</keyword>
<comment type="caution">
    <text evidence="10">The sequence shown here is derived from an EMBL/GenBank/DDBJ whole genome shotgun (WGS) entry which is preliminary data.</text>
</comment>
<protein>
    <recommendedName>
        <fullName evidence="3">protein disulfide-isomerase</fullName>
        <ecNumber evidence="3">5.3.4.1</ecNumber>
    </recommendedName>
</protein>
<evidence type="ECO:0000313" key="11">
    <source>
        <dbReference type="Proteomes" id="UP000019473"/>
    </source>
</evidence>
<dbReference type="HOGENOM" id="CLU_030577_0_0_1"/>
<dbReference type="GO" id="GO:0015035">
    <property type="term" value="F:protein-disulfide reductase activity"/>
    <property type="evidence" value="ECO:0007669"/>
    <property type="project" value="TreeGrafter"/>
</dbReference>
<dbReference type="OrthoDB" id="10264505at2759"/>
<dbReference type="PROSITE" id="PS51352">
    <property type="entry name" value="THIOREDOXIN_2"/>
    <property type="match status" value="1"/>
</dbReference>
<evidence type="ECO:0000259" key="9">
    <source>
        <dbReference type="PROSITE" id="PS51352"/>
    </source>
</evidence>
<dbReference type="GO" id="GO:0034976">
    <property type="term" value="P:response to endoplasmic reticulum stress"/>
    <property type="evidence" value="ECO:0007669"/>
    <property type="project" value="TreeGrafter"/>
</dbReference>
<dbReference type="Pfam" id="PF24541">
    <property type="entry name" value="Thioredox_PDIA6_C"/>
    <property type="match status" value="1"/>
</dbReference>
<feature type="region of interest" description="Disordered" evidence="7">
    <location>
        <begin position="456"/>
        <end position="517"/>
    </location>
</feature>
<feature type="region of interest" description="Disordered" evidence="7">
    <location>
        <begin position="241"/>
        <end position="301"/>
    </location>
</feature>
<organism evidence="10 11">
    <name type="scientific">Cladophialophora yegresii CBS 114405</name>
    <dbReference type="NCBI Taxonomy" id="1182544"/>
    <lineage>
        <taxon>Eukaryota</taxon>
        <taxon>Fungi</taxon>
        <taxon>Dikarya</taxon>
        <taxon>Ascomycota</taxon>
        <taxon>Pezizomycotina</taxon>
        <taxon>Eurotiomycetes</taxon>
        <taxon>Chaetothyriomycetidae</taxon>
        <taxon>Chaetothyriales</taxon>
        <taxon>Herpotrichiellaceae</taxon>
        <taxon>Cladophialophora</taxon>
    </lineage>
</organism>
<evidence type="ECO:0000256" key="3">
    <source>
        <dbReference type="ARBA" id="ARBA00012723"/>
    </source>
</evidence>
<proteinExistence type="predicted"/>
<evidence type="ECO:0000256" key="1">
    <source>
        <dbReference type="ARBA" id="ARBA00001182"/>
    </source>
</evidence>
<sequence>MKLPTSLFLSLGCVLHVDALYSKSSPVLQVTAKNYDSLIAQSNHTSIVEFYAPWCGHCKNLQPAYEKAAKSLAGLAKVAAVDCDDEANKAFCGQMGVQGFPTLKIVKPGSKPGRPVVEDYMGPRSAKGIVEAVKDKIPNHVKKLQGDALATWLEDKATPAKAIIFTDKGTTSPLVKSLAIDFLGTIAFAQVRDKATAEAHGVSKFPTIHLIPSTGATPIPYEGDINRDFLVSFFSQVAAPNADPAPKAKTPKSSSKKPRSKPSSSASAAFSRASEAHKSSEFEEHLAGSSTIVLDDTPPTESPLPIVDTEEKPMVIPHAVAPIPILSSPAELEAACLLPKSGNCILVLLPAEPAPSQATTSALSGFAEIADKYNKRKAIVIPMYAVPAENQVATQIRNDLGLGPDEKVEIIATNMKRRWWRRYQANSYDILDLESFIDAIKLGEGPKSTLPAGFGAAAAEASEPEVVGSTETVDSNEDTAEPEPEPEDTPTAETTSEVSSEAEPEPAETPVAEHDEL</sequence>
<dbReference type="RefSeq" id="XP_007759784.1">
    <property type="nucleotide sequence ID" value="XM_007761594.1"/>
</dbReference>
<feature type="domain" description="Thioredoxin" evidence="9">
    <location>
        <begin position="19"/>
        <end position="138"/>
    </location>
</feature>
<keyword evidence="5" id="KW-0413">Isomerase</keyword>
<evidence type="ECO:0000256" key="2">
    <source>
        <dbReference type="ARBA" id="ARBA00004319"/>
    </source>
</evidence>
<dbReference type="InterPro" id="IPR017937">
    <property type="entry name" value="Thioredoxin_CS"/>
</dbReference>
<dbReference type="PANTHER" id="PTHR45815">
    <property type="entry name" value="PROTEIN DISULFIDE-ISOMERASE A6"/>
    <property type="match status" value="1"/>
</dbReference>
<dbReference type="PRINTS" id="PR00421">
    <property type="entry name" value="THIOREDOXIN"/>
</dbReference>
<dbReference type="PROSITE" id="PS00194">
    <property type="entry name" value="THIOREDOXIN_1"/>
    <property type="match status" value="1"/>
</dbReference>
<dbReference type="eggNOG" id="KOG0191">
    <property type="taxonomic scope" value="Eukaryota"/>
</dbReference>
<dbReference type="STRING" id="1182544.W9VX14"/>
<evidence type="ECO:0000256" key="7">
    <source>
        <dbReference type="SAM" id="MobiDB-lite"/>
    </source>
</evidence>
<keyword evidence="11" id="KW-1185">Reference proteome</keyword>
<evidence type="ECO:0000256" key="4">
    <source>
        <dbReference type="ARBA" id="ARBA00023157"/>
    </source>
</evidence>
<feature type="chain" id="PRO_5004930623" description="protein disulfide-isomerase" evidence="8">
    <location>
        <begin position="20"/>
        <end position="517"/>
    </location>
</feature>
<dbReference type="Proteomes" id="UP000019473">
    <property type="component" value="Unassembled WGS sequence"/>
</dbReference>
<dbReference type="CDD" id="cd03002">
    <property type="entry name" value="PDI_a_MPD1_like"/>
    <property type="match status" value="1"/>
</dbReference>
<gene>
    <name evidence="10" type="ORF">A1O7_07597</name>
</gene>
<dbReference type="GeneID" id="19182169"/>
<feature type="signal peptide" evidence="8">
    <location>
        <begin position="1"/>
        <end position="19"/>
    </location>
</feature>
<dbReference type="SUPFAM" id="SSF52833">
    <property type="entry name" value="Thioredoxin-like"/>
    <property type="match status" value="2"/>
</dbReference>
<feature type="compositionally biased region" description="Basic and acidic residues" evidence="7">
    <location>
        <begin position="274"/>
        <end position="286"/>
    </location>
</feature>
<comment type="subcellular location">
    <subcellularLocation>
        <location evidence="2">Endoplasmic reticulum lumen</location>
    </subcellularLocation>
</comment>
<dbReference type="AlphaFoldDB" id="W9VX14"/>
<evidence type="ECO:0000313" key="10">
    <source>
        <dbReference type="EMBL" id="EXJ57250.1"/>
    </source>
</evidence>
<dbReference type="GO" id="GO:0003756">
    <property type="term" value="F:protein disulfide isomerase activity"/>
    <property type="evidence" value="ECO:0007669"/>
    <property type="project" value="UniProtKB-EC"/>
</dbReference>
<evidence type="ECO:0000256" key="6">
    <source>
        <dbReference type="ARBA" id="ARBA00023284"/>
    </source>
</evidence>
<dbReference type="EMBL" id="AMGW01000005">
    <property type="protein sequence ID" value="EXJ57250.1"/>
    <property type="molecule type" value="Genomic_DNA"/>
</dbReference>
<feature type="compositionally biased region" description="Low complexity" evidence="7">
    <location>
        <begin position="456"/>
        <end position="469"/>
    </location>
</feature>
<dbReference type="Gene3D" id="3.40.30.10">
    <property type="entry name" value="Glutaredoxin"/>
    <property type="match status" value="2"/>
</dbReference>
<dbReference type="VEuPathDB" id="FungiDB:A1O7_07597"/>
<dbReference type="InterPro" id="IPR036249">
    <property type="entry name" value="Thioredoxin-like_sf"/>
</dbReference>
<dbReference type="Pfam" id="PF00085">
    <property type="entry name" value="Thioredoxin"/>
    <property type="match status" value="1"/>
</dbReference>
<evidence type="ECO:0000256" key="8">
    <source>
        <dbReference type="SAM" id="SignalP"/>
    </source>
</evidence>
<dbReference type="InterPro" id="IPR057305">
    <property type="entry name" value="Thioredox_PDIA6_C"/>
</dbReference>
<evidence type="ECO:0000256" key="5">
    <source>
        <dbReference type="ARBA" id="ARBA00023235"/>
    </source>
</evidence>
<feature type="compositionally biased region" description="Low complexity" evidence="7">
    <location>
        <begin position="241"/>
        <end position="253"/>
    </location>
</feature>
<dbReference type="EC" id="5.3.4.1" evidence="3"/>